<evidence type="ECO:0000256" key="9">
    <source>
        <dbReference type="ARBA" id="ARBA00048173"/>
    </source>
</evidence>
<evidence type="ECO:0000256" key="1">
    <source>
        <dbReference type="ARBA" id="ARBA00012493"/>
    </source>
</evidence>
<feature type="domain" description="Reverse transcriptase" evidence="10">
    <location>
        <begin position="149"/>
        <end position="390"/>
    </location>
</feature>
<dbReference type="InterPro" id="IPR051083">
    <property type="entry name" value="GrpII_Intron_Splice-Mob/Def"/>
</dbReference>
<dbReference type="GO" id="GO:0051607">
    <property type="term" value="P:defense response to virus"/>
    <property type="evidence" value="ECO:0007669"/>
    <property type="project" value="UniProtKB-KW"/>
</dbReference>
<sequence length="458" mass="50229">MTDAATPASRVLARTPHPLPRDVAAALGDAFLAAEAWERAALIDAGADVLGARRRWLGPLVRDVLTELARPPSDAPRLLVSVIVRSSAFLEAVRKAEERGSPLRIRHRVIAPSVSREPTGALPAIGDVTDLAALLEIDLGRLQWLADVKHWNRRARSPALQHYRYEWRRRPGRVPRLLEIPEQRLRRAQRRLLHAVLALIPVNDAAHGFLPGRSAATGAARHIGAETVISLDLTTFFARVTAPRIYGVLRQSGFSEPVAHTMTGLCTTAVPPAVLAAMPPGGSPDERFALRRALASTHLPQGAPSSPMLANLAIRRLDSRLTGWADALDATYTRYADDLAFSGGPALARRADAFIRGARRIIADEGHEANARKTRVRGRGVRQSVTGIVVNERLNVSRDDYDRLKAIVHNCVVHGPATQNRGGVADFRAHLLGRISWVESLNARRGERLRAEFARIRW</sequence>
<keyword evidence="3" id="KW-0548">Nucleotidyltransferase</keyword>
<keyword evidence="4" id="KW-0479">Metal-binding</keyword>
<dbReference type="Proteomes" id="UP000552045">
    <property type="component" value="Unassembled WGS sequence"/>
</dbReference>
<comment type="similarity">
    <text evidence="8">Belongs to the bacterial reverse transcriptase family.</text>
</comment>
<reference evidence="11 12" key="1">
    <citation type="submission" date="2020-07" db="EMBL/GenBank/DDBJ databases">
        <title>Sequencing the genomes of 1000 actinobacteria strains.</title>
        <authorList>
            <person name="Klenk H.-P."/>
        </authorList>
    </citation>
    <scope>NUCLEOTIDE SEQUENCE [LARGE SCALE GENOMIC DNA]</scope>
    <source>
        <strain evidence="11 12">DSM 22185</strain>
    </source>
</reference>
<keyword evidence="6 11" id="KW-0695">RNA-directed DNA polymerase</keyword>
<keyword evidence="12" id="KW-1185">Reference proteome</keyword>
<keyword evidence="2" id="KW-0808">Transferase</keyword>
<evidence type="ECO:0000256" key="2">
    <source>
        <dbReference type="ARBA" id="ARBA00022679"/>
    </source>
</evidence>
<dbReference type="InterPro" id="IPR043502">
    <property type="entry name" value="DNA/RNA_pol_sf"/>
</dbReference>
<evidence type="ECO:0000256" key="5">
    <source>
        <dbReference type="ARBA" id="ARBA00022842"/>
    </source>
</evidence>
<comment type="caution">
    <text evidence="11">The sequence shown here is derived from an EMBL/GenBank/DDBJ whole genome shotgun (WGS) entry which is preliminary data.</text>
</comment>
<dbReference type="InterPro" id="IPR000123">
    <property type="entry name" value="Reverse_transcriptase_msDNA"/>
</dbReference>
<evidence type="ECO:0000256" key="4">
    <source>
        <dbReference type="ARBA" id="ARBA00022723"/>
    </source>
</evidence>
<dbReference type="GO" id="GO:0003964">
    <property type="term" value="F:RNA-directed DNA polymerase activity"/>
    <property type="evidence" value="ECO:0007669"/>
    <property type="project" value="UniProtKB-KW"/>
</dbReference>
<dbReference type="EMBL" id="JACCBH010000001">
    <property type="protein sequence ID" value="NYD54131.1"/>
    <property type="molecule type" value="Genomic_DNA"/>
</dbReference>
<evidence type="ECO:0000256" key="8">
    <source>
        <dbReference type="ARBA" id="ARBA00034120"/>
    </source>
</evidence>
<evidence type="ECO:0000256" key="3">
    <source>
        <dbReference type="ARBA" id="ARBA00022695"/>
    </source>
</evidence>
<evidence type="ECO:0000259" key="10">
    <source>
        <dbReference type="PROSITE" id="PS50878"/>
    </source>
</evidence>
<gene>
    <name evidence="11" type="ORF">BKA02_001186</name>
</gene>
<dbReference type="PRINTS" id="PR00866">
    <property type="entry name" value="RNADNAPOLMS"/>
</dbReference>
<dbReference type="Pfam" id="PF00078">
    <property type="entry name" value="RVT_1"/>
    <property type="match status" value="1"/>
</dbReference>
<name>A0A7Y9EUL6_9MICO</name>
<dbReference type="RefSeq" id="WP_179432209.1">
    <property type="nucleotide sequence ID" value="NZ_BAABLC010000001.1"/>
</dbReference>
<dbReference type="PANTHER" id="PTHR34047:SF7">
    <property type="entry name" value="RNA-DIRECTED DNA POLYMERASE"/>
    <property type="match status" value="1"/>
</dbReference>
<evidence type="ECO:0000313" key="12">
    <source>
        <dbReference type="Proteomes" id="UP000552045"/>
    </source>
</evidence>
<protein>
    <recommendedName>
        <fullName evidence="1">RNA-directed DNA polymerase</fullName>
        <ecNumber evidence="1">2.7.7.49</ecNumber>
    </recommendedName>
</protein>
<dbReference type="InterPro" id="IPR000477">
    <property type="entry name" value="RT_dom"/>
</dbReference>
<proteinExistence type="inferred from homology"/>
<keyword evidence="7" id="KW-0051">Antiviral defense</keyword>
<dbReference type="SUPFAM" id="SSF56672">
    <property type="entry name" value="DNA/RNA polymerases"/>
    <property type="match status" value="1"/>
</dbReference>
<dbReference type="GO" id="GO:0003723">
    <property type="term" value="F:RNA binding"/>
    <property type="evidence" value="ECO:0007669"/>
    <property type="project" value="InterPro"/>
</dbReference>
<dbReference type="EC" id="2.7.7.49" evidence="1"/>
<evidence type="ECO:0000256" key="7">
    <source>
        <dbReference type="ARBA" id="ARBA00023118"/>
    </source>
</evidence>
<dbReference type="AlphaFoldDB" id="A0A7Y9EUL6"/>
<evidence type="ECO:0000256" key="6">
    <source>
        <dbReference type="ARBA" id="ARBA00022918"/>
    </source>
</evidence>
<organism evidence="11 12">
    <name type="scientific">Microbacterium pseudoresistens</name>
    <dbReference type="NCBI Taxonomy" id="640634"/>
    <lineage>
        <taxon>Bacteria</taxon>
        <taxon>Bacillati</taxon>
        <taxon>Actinomycetota</taxon>
        <taxon>Actinomycetes</taxon>
        <taxon>Micrococcales</taxon>
        <taxon>Microbacteriaceae</taxon>
        <taxon>Microbacterium</taxon>
    </lineage>
</organism>
<accession>A0A7Y9EUL6</accession>
<keyword evidence="5" id="KW-0460">Magnesium</keyword>
<dbReference type="CDD" id="cd03487">
    <property type="entry name" value="RT_Bac_retron_II"/>
    <property type="match status" value="1"/>
</dbReference>
<dbReference type="GO" id="GO:0046872">
    <property type="term" value="F:metal ion binding"/>
    <property type="evidence" value="ECO:0007669"/>
    <property type="project" value="UniProtKB-KW"/>
</dbReference>
<evidence type="ECO:0000313" key="11">
    <source>
        <dbReference type="EMBL" id="NYD54131.1"/>
    </source>
</evidence>
<comment type="catalytic activity">
    <reaction evidence="9">
        <text>DNA(n) + a 2'-deoxyribonucleoside 5'-triphosphate = DNA(n+1) + diphosphate</text>
        <dbReference type="Rhea" id="RHEA:22508"/>
        <dbReference type="Rhea" id="RHEA-COMP:17339"/>
        <dbReference type="Rhea" id="RHEA-COMP:17340"/>
        <dbReference type="ChEBI" id="CHEBI:33019"/>
        <dbReference type="ChEBI" id="CHEBI:61560"/>
        <dbReference type="ChEBI" id="CHEBI:173112"/>
        <dbReference type="EC" id="2.7.7.49"/>
    </reaction>
</comment>
<dbReference type="PROSITE" id="PS50878">
    <property type="entry name" value="RT_POL"/>
    <property type="match status" value="1"/>
</dbReference>
<dbReference type="PANTHER" id="PTHR34047">
    <property type="entry name" value="NUCLEAR INTRON MATURASE 1, MITOCHONDRIAL-RELATED"/>
    <property type="match status" value="1"/>
</dbReference>